<reference evidence="3" key="1">
    <citation type="journal article" date="2016" name="Proc. Natl. Acad. Sci. U.S.A.">
        <title>Chromosome-level assembly of Arabidopsis thaliana Ler reveals the extent of translocation and inversion polymorphisms.</title>
        <authorList>
            <person name="Zapata L."/>
            <person name="Ding J."/>
            <person name="Willing E.M."/>
            <person name="Hartwig B."/>
            <person name="Bezdan D."/>
            <person name="Jiao W.B."/>
            <person name="Patel V."/>
            <person name="Velikkakam James G."/>
            <person name="Koornneef M."/>
            <person name="Ossowski S."/>
            <person name="Schneeberger K."/>
        </authorList>
    </citation>
    <scope>NUCLEOTIDE SEQUENCE [LARGE SCALE GENOMIC DNA]</scope>
    <source>
        <strain evidence="3">cv. Landsberg erecta</strain>
    </source>
</reference>
<sequence>MESVVPKRQVLDDDDGLYESSKGRSPEKALEEIRKQDTHDLYCPKCTSNITKTALIVEKGDDFSPDDQKPFVLWIPTFKFLSSSPKGSVESKPLNPNLSGPDEENSSQPGSSEPVDKNTSFNSSLSNIETKIVLLLYTKMVQVIKVLRAHQCLSNMDVGKLLMVDGKFIVKRPANRQRIDYPLFLPPKMNEFFV</sequence>
<evidence type="ECO:0000313" key="3">
    <source>
        <dbReference type="Proteomes" id="UP000078284"/>
    </source>
</evidence>
<evidence type="ECO:0000256" key="1">
    <source>
        <dbReference type="SAM" id="MobiDB-lite"/>
    </source>
</evidence>
<dbReference type="AlphaFoldDB" id="A0A178UXS4"/>
<comment type="caution">
    <text evidence="2">The sequence shown here is derived from an EMBL/GenBank/DDBJ whole genome shotgun (WGS) entry which is preliminary data.</text>
</comment>
<evidence type="ECO:0000313" key="2">
    <source>
        <dbReference type="EMBL" id="OAO98759.1"/>
    </source>
</evidence>
<dbReference type="EMBL" id="LUHQ01000004">
    <property type="protein sequence ID" value="OAO98759.1"/>
    <property type="molecule type" value="Genomic_DNA"/>
</dbReference>
<feature type="region of interest" description="Disordered" evidence="1">
    <location>
        <begin position="83"/>
        <end position="120"/>
    </location>
</feature>
<feature type="compositionally biased region" description="Basic and acidic residues" evidence="1">
    <location>
        <begin position="21"/>
        <end position="36"/>
    </location>
</feature>
<protein>
    <submittedName>
        <fullName evidence="2">Uncharacterized protein</fullName>
    </submittedName>
</protein>
<dbReference type="Proteomes" id="UP000078284">
    <property type="component" value="Chromosome 4"/>
</dbReference>
<feature type="compositionally biased region" description="Polar residues" evidence="1">
    <location>
        <begin position="106"/>
        <end position="120"/>
    </location>
</feature>
<proteinExistence type="predicted"/>
<organism evidence="2 3">
    <name type="scientific">Arabidopsis thaliana</name>
    <name type="common">Mouse-ear cress</name>
    <dbReference type="NCBI Taxonomy" id="3702"/>
    <lineage>
        <taxon>Eukaryota</taxon>
        <taxon>Viridiplantae</taxon>
        <taxon>Streptophyta</taxon>
        <taxon>Embryophyta</taxon>
        <taxon>Tracheophyta</taxon>
        <taxon>Spermatophyta</taxon>
        <taxon>Magnoliopsida</taxon>
        <taxon>eudicotyledons</taxon>
        <taxon>Gunneridae</taxon>
        <taxon>Pentapetalae</taxon>
        <taxon>rosids</taxon>
        <taxon>malvids</taxon>
        <taxon>Brassicales</taxon>
        <taxon>Brassicaceae</taxon>
        <taxon>Camelineae</taxon>
        <taxon>Arabidopsis</taxon>
    </lineage>
</organism>
<gene>
    <name evidence="2" type="ordered locus">AXX17_At4g32070</name>
</gene>
<accession>A0A178UXS4</accession>
<feature type="region of interest" description="Disordered" evidence="1">
    <location>
        <begin position="1"/>
        <end position="36"/>
    </location>
</feature>
<dbReference type="ExpressionAtlas" id="A0A178UXS4">
    <property type="expression patterns" value="baseline and differential"/>
</dbReference>
<name>A0A178UXS4_ARATH</name>